<keyword evidence="1" id="KW-1133">Transmembrane helix</keyword>
<comment type="caution">
    <text evidence="2">The sequence shown here is derived from an EMBL/GenBank/DDBJ whole genome shotgun (WGS) entry which is preliminary data.</text>
</comment>
<gene>
    <name evidence="2" type="ORF">PUN28_004058</name>
</gene>
<organism evidence="2 3">
    <name type="scientific">Cardiocondyla obscurior</name>
    <dbReference type="NCBI Taxonomy" id="286306"/>
    <lineage>
        <taxon>Eukaryota</taxon>
        <taxon>Metazoa</taxon>
        <taxon>Ecdysozoa</taxon>
        <taxon>Arthropoda</taxon>
        <taxon>Hexapoda</taxon>
        <taxon>Insecta</taxon>
        <taxon>Pterygota</taxon>
        <taxon>Neoptera</taxon>
        <taxon>Endopterygota</taxon>
        <taxon>Hymenoptera</taxon>
        <taxon>Apocrita</taxon>
        <taxon>Aculeata</taxon>
        <taxon>Formicoidea</taxon>
        <taxon>Formicidae</taxon>
        <taxon>Myrmicinae</taxon>
        <taxon>Cardiocondyla</taxon>
    </lineage>
</organism>
<protein>
    <submittedName>
        <fullName evidence="2">Uncharacterized protein</fullName>
    </submittedName>
</protein>
<feature type="transmembrane region" description="Helical" evidence="1">
    <location>
        <begin position="20"/>
        <end position="40"/>
    </location>
</feature>
<keyword evidence="1" id="KW-0472">Membrane</keyword>
<evidence type="ECO:0000313" key="2">
    <source>
        <dbReference type="EMBL" id="KAL0129103.1"/>
    </source>
</evidence>
<keyword evidence="1" id="KW-0812">Transmembrane</keyword>
<reference evidence="2 3" key="1">
    <citation type="submission" date="2023-03" db="EMBL/GenBank/DDBJ databases">
        <title>High recombination rates correlate with genetic variation in Cardiocondyla obscurior ants.</title>
        <authorList>
            <person name="Errbii M."/>
        </authorList>
    </citation>
    <scope>NUCLEOTIDE SEQUENCE [LARGE SCALE GENOMIC DNA]</scope>
    <source>
        <strain evidence="2">Alpha-2009</strain>
        <tissue evidence="2">Whole body</tissue>
    </source>
</reference>
<dbReference type="EMBL" id="JADYXP020000003">
    <property type="protein sequence ID" value="KAL0129103.1"/>
    <property type="molecule type" value="Genomic_DNA"/>
</dbReference>
<proteinExistence type="predicted"/>
<name>A0AAW2GM21_9HYME</name>
<evidence type="ECO:0000313" key="3">
    <source>
        <dbReference type="Proteomes" id="UP001430953"/>
    </source>
</evidence>
<sequence>MSRNRERISRTRRIRRTTTVTIGIVMRASLQFVVLPRRFFSPPLPPTSHHLSSSSSTFQVHDLGASTGRRDLLADSEDDTHVSIATITNNHAVERIALRDYTTISNRVNFNKKNYGRVQSQDQRGIKKKKKKEFSKRKEISFEINPTYSKKIITINYLVKLFLIKKTQNTGIRKQGNQVKGELPRRFKEISNKWTSWFRSISAVVSTNGCNVICPTCNLLNNVLFSPLFSSYHSSHLKYPPPLPREYSTQELITCYTLRRVENASF</sequence>
<accession>A0AAW2GM21</accession>
<dbReference type="Proteomes" id="UP001430953">
    <property type="component" value="Unassembled WGS sequence"/>
</dbReference>
<dbReference type="AlphaFoldDB" id="A0AAW2GM21"/>
<evidence type="ECO:0000256" key="1">
    <source>
        <dbReference type="SAM" id="Phobius"/>
    </source>
</evidence>
<keyword evidence="3" id="KW-1185">Reference proteome</keyword>